<reference evidence="2 3" key="1">
    <citation type="submission" date="2018-11" db="EMBL/GenBank/DDBJ databases">
        <authorList>
            <person name="Zhou Z."/>
            <person name="Wang G."/>
        </authorList>
    </citation>
    <scope>NUCLEOTIDE SEQUENCE [LARGE SCALE GENOMIC DNA]</scope>
    <source>
        <strain evidence="2 3">KCTC52004</strain>
    </source>
</reference>
<evidence type="ECO:0000256" key="1">
    <source>
        <dbReference type="SAM" id="SignalP"/>
    </source>
</evidence>
<comment type="caution">
    <text evidence="2">The sequence shown here is derived from an EMBL/GenBank/DDBJ whole genome shotgun (WGS) entry which is preliminary data.</text>
</comment>
<protein>
    <recommendedName>
        <fullName evidence="4">BclB domain-containing protein</fullName>
    </recommendedName>
</protein>
<dbReference type="InterPro" id="IPR021210">
    <property type="entry name" value="Exosporium_BclB"/>
</dbReference>
<evidence type="ECO:0000313" key="2">
    <source>
        <dbReference type="EMBL" id="RRB02713.1"/>
    </source>
</evidence>
<proteinExistence type="predicted"/>
<feature type="signal peptide" evidence="1">
    <location>
        <begin position="1"/>
        <end position="22"/>
    </location>
</feature>
<dbReference type="AlphaFoldDB" id="A0A3P1BP76"/>
<keyword evidence="1" id="KW-0732">Signal</keyword>
<dbReference type="RefSeq" id="WP_124876876.1">
    <property type="nucleotide sequence ID" value="NZ_RQJO01000009.1"/>
</dbReference>
<evidence type="ECO:0000313" key="3">
    <source>
        <dbReference type="Proteomes" id="UP000271925"/>
    </source>
</evidence>
<dbReference type="NCBIfam" id="TIGR03721">
    <property type="entry name" value="exospore_TM"/>
    <property type="match status" value="1"/>
</dbReference>
<gene>
    <name evidence="2" type="ORF">EHT25_19910</name>
</gene>
<dbReference type="EMBL" id="RQJO01000009">
    <property type="protein sequence ID" value="RRB02713.1"/>
    <property type="molecule type" value="Genomic_DNA"/>
</dbReference>
<sequence length="276" mass="27653">MKKQLISGFLFLFLLMALTSFGQVGIGTINPDNSAELEVKSTSKGVLVPRVTSTASVTATPAEGLIVYQTNSPAGLYIYKGGNWVQLATMTDVTSTTGTPGLPGASAIVPYASGLPVDMTSIAGGLVGTTSLIGFGNSASGVPIAGGTIDLTGAPATNLNMAFSMPRDGTITSLSGYFTSTLALNLVGTTVTVTGQLYSSSTPNNTFTAVPGAVVTLAPALTGILALGTISNGITTGLSIPVTAQTRLLMVYSVTANGLSLVNTVSGYVGGGLSIN</sequence>
<dbReference type="Proteomes" id="UP000271925">
    <property type="component" value="Unassembled WGS sequence"/>
</dbReference>
<keyword evidence="3" id="KW-1185">Reference proteome</keyword>
<accession>A0A3P1BP76</accession>
<dbReference type="OrthoDB" id="946948at2"/>
<feature type="chain" id="PRO_5017962854" description="BclB domain-containing protein" evidence="1">
    <location>
        <begin position="23"/>
        <end position="276"/>
    </location>
</feature>
<evidence type="ECO:0008006" key="4">
    <source>
        <dbReference type="Google" id="ProtNLM"/>
    </source>
</evidence>
<organism evidence="2 3">
    <name type="scientific">Larkinella rosea</name>
    <dbReference type="NCBI Taxonomy" id="2025312"/>
    <lineage>
        <taxon>Bacteria</taxon>
        <taxon>Pseudomonadati</taxon>
        <taxon>Bacteroidota</taxon>
        <taxon>Cytophagia</taxon>
        <taxon>Cytophagales</taxon>
        <taxon>Spirosomataceae</taxon>
        <taxon>Larkinella</taxon>
    </lineage>
</organism>
<name>A0A3P1BP76_9BACT</name>